<reference evidence="2" key="1">
    <citation type="journal article" date="2009" name="Science">
        <title>The B73 maize genome: complexity, diversity, and dynamics.</title>
        <authorList>
            <person name="Schnable P.S."/>
            <person name="Ware D."/>
            <person name="Fulton R.S."/>
            <person name="Stein J.C."/>
            <person name="Wei F."/>
            <person name="Pasternak S."/>
            <person name="Liang C."/>
            <person name="Zhang J."/>
            <person name="Fulton L."/>
            <person name="Graves T.A."/>
            <person name="Minx P."/>
            <person name="Reily A.D."/>
            <person name="Courtney L."/>
            <person name="Kruchowski S.S."/>
            <person name="Tomlinson C."/>
            <person name="Strong C."/>
            <person name="Delehaunty K."/>
            <person name="Fronick C."/>
            <person name="Courtney B."/>
            <person name="Rock S.M."/>
            <person name="Belter E."/>
            <person name="Du F."/>
            <person name="Kim K."/>
            <person name="Abbott R.M."/>
            <person name="Cotton M."/>
            <person name="Levy A."/>
            <person name="Marchetto P."/>
            <person name="Ochoa K."/>
            <person name="Jackson S.M."/>
            <person name="Gillam B."/>
            <person name="Chen W."/>
            <person name="Yan L."/>
            <person name="Higginbotham J."/>
            <person name="Cardenas M."/>
            <person name="Waligorski J."/>
            <person name="Applebaum E."/>
            <person name="Phelps L."/>
            <person name="Falcone J."/>
            <person name="Kanchi K."/>
            <person name="Thane T."/>
            <person name="Scimone A."/>
            <person name="Thane N."/>
            <person name="Henke J."/>
            <person name="Wang T."/>
            <person name="Ruppert J."/>
            <person name="Shah N."/>
            <person name="Rotter K."/>
            <person name="Hodges J."/>
            <person name="Ingenthron E."/>
            <person name="Cordes M."/>
            <person name="Kohlberg S."/>
            <person name="Sgro J."/>
            <person name="Delgado B."/>
            <person name="Mead K."/>
            <person name="Chinwalla A."/>
            <person name="Leonard S."/>
            <person name="Crouse K."/>
            <person name="Collura K."/>
            <person name="Kudrna D."/>
            <person name="Currie J."/>
            <person name="He R."/>
            <person name="Angelova A."/>
            <person name="Rajasekar S."/>
            <person name="Mueller T."/>
            <person name="Lomeli R."/>
            <person name="Scara G."/>
            <person name="Ko A."/>
            <person name="Delaney K."/>
            <person name="Wissotski M."/>
            <person name="Lopez G."/>
            <person name="Campos D."/>
            <person name="Braidotti M."/>
            <person name="Ashley E."/>
            <person name="Golser W."/>
            <person name="Kim H."/>
            <person name="Lee S."/>
            <person name="Lin J."/>
            <person name="Dujmic Z."/>
            <person name="Kim W."/>
            <person name="Talag J."/>
            <person name="Zuccolo A."/>
            <person name="Fan C."/>
            <person name="Sebastian A."/>
            <person name="Kramer M."/>
            <person name="Spiegel L."/>
            <person name="Nascimento L."/>
            <person name="Zutavern T."/>
            <person name="Miller B."/>
            <person name="Ambroise C."/>
            <person name="Muller S."/>
            <person name="Spooner W."/>
            <person name="Narechania A."/>
            <person name="Ren L."/>
            <person name="Wei S."/>
            <person name="Kumari S."/>
            <person name="Faga B."/>
            <person name="Levy M.J."/>
            <person name="McMahan L."/>
            <person name="Van Buren P."/>
            <person name="Vaughn M.W."/>
            <person name="Ying K."/>
            <person name="Yeh C.-T."/>
            <person name="Emrich S.J."/>
            <person name="Jia Y."/>
            <person name="Kalyanaraman A."/>
            <person name="Hsia A.-P."/>
            <person name="Barbazuk W.B."/>
            <person name="Baucom R.S."/>
            <person name="Brutnell T.P."/>
            <person name="Carpita N.C."/>
            <person name="Chaparro C."/>
            <person name="Chia J.-M."/>
            <person name="Deragon J.-M."/>
            <person name="Estill J.C."/>
            <person name="Fu Y."/>
            <person name="Jeddeloh J.A."/>
            <person name="Han Y."/>
            <person name="Lee H."/>
            <person name="Li P."/>
            <person name="Lisch D.R."/>
            <person name="Liu S."/>
            <person name="Liu Z."/>
            <person name="Nagel D.H."/>
            <person name="McCann M.C."/>
            <person name="SanMiguel P."/>
            <person name="Myers A.M."/>
            <person name="Nettleton D."/>
            <person name="Nguyen J."/>
            <person name="Penning B.W."/>
            <person name="Ponnala L."/>
            <person name="Schneider K.L."/>
            <person name="Schwartz D.C."/>
            <person name="Sharma A."/>
            <person name="Soderlund C."/>
            <person name="Springer N.M."/>
            <person name="Sun Q."/>
            <person name="Wang H."/>
            <person name="Waterman M."/>
            <person name="Westerman R."/>
            <person name="Wolfgruber T.K."/>
            <person name="Yang L."/>
            <person name="Yu Y."/>
            <person name="Zhang L."/>
            <person name="Zhou S."/>
            <person name="Zhu Q."/>
            <person name="Bennetzen J.L."/>
            <person name="Dawe R.K."/>
            <person name="Jiang J."/>
            <person name="Jiang N."/>
            <person name="Presting G.G."/>
            <person name="Wessler S.R."/>
            <person name="Aluru S."/>
            <person name="Martienssen R.A."/>
            <person name="Clifton S.W."/>
            <person name="McCombie W.R."/>
            <person name="Wing R.A."/>
            <person name="Wilson R.K."/>
        </authorList>
    </citation>
    <scope>NUCLEOTIDE SEQUENCE [LARGE SCALE GENOMIC DNA]</scope>
    <source>
        <strain evidence="2">cv. B73</strain>
    </source>
</reference>
<dbReference type="KEGG" id="zma:103636658"/>
<accession>A0A804QZG1</accession>
<name>A0A804QZG1_MAIZE</name>
<dbReference type="OrthoDB" id="679386at2759"/>
<sequence length="94" mass="10762">MARVIELRVKRENENLGQMPGRCPYYRWQREYFEKLVKERLIALLFDDWEEDDGEVDSKKVSEVGNSEDIATSVCNGCSTCGSSGDVHVLMICL</sequence>
<gene>
    <name evidence="1" type="primary">LOC103636658</name>
</gene>
<organism evidence="1 2">
    <name type="scientific">Zea mays</name>
    <name type="common">Maize</name>
    <dbReference type="NCBI Taxonomy" id="4577"/>
    <lineage>
        <taxon>Eukaryota</taxon>
        <taxon>Viridiplantae</taxon>
        <taxon>Streptophyta</taxon>
        <taxon>Embryophyta</taxon>
        <taxon>Tracheophyta</taxon>
        <taxon>Spermatophyta</taxon>
        <taxon>Magnoliopsida</taxon>
        <taxon>Liliopsida</taxon>
        <taxon>Poales</taxon>
        <taxon>Poaceae</taxon>
        <taxon>PACMAD clade</taxon>
        <taxon>Panicoideae</taxon>
        <taxon>Andropogonodae</taxon>
        <taxon>Andropogoneae</taxon>
        <taxon>Tripsacinae</taxon>
        <taxon>Zea</taxon>
    </lineage>
</organism>
<evidence type="ECO:0000313" key="1">
    <source>
        <dbReference type="EnsemblPlants" id="Zm00001eb371080_P001"/>
    </source>
</evidence>
<dbReference type="GeneID" id="103636658"/>
<keyword evidence="2" id="KW-1185">Reference proteome</keyword>
<dbReference type="EnsemblPlants" id="Zm00001eb371080_T001">
    <property type="protein sequence ID" value="Zm00001eb371080_P001"/>
    <property type="gene ID" value="Zm00001eb371080"/>
</dbReference>
<evidence type="ECO:0000313" key="2">
    <source>
        <dbReference type="Proteomes" id="UP000007305"/>
    </source>
</evidence>
<proteinExistence type="predicted"/>
<protein>
    <submittedName>
        <fullName evidence="1">Uncharacterized protein</fullName>
    </submittedName>
</protein>
<reference evidence="1" key="3">
    <citation type="submission" date="2021-05" db="UniProtKB">
        <authorList>
            <consortium name="EnsemblPlants"/>
        </authorList>
    </citation>
    <scope>IDENTIFICATION</scope>
    <source>
        <strain evidence="1">cv. B73</strain>
    </source>
</reference>
<dbReference type="Gramene" id="Zm00001eb371080_T001">
    <property type="protein sequence ID" value="Zm00001eb371080_P001"/>
    <property type="gene ID" value="Zm00001eb371080"/>
</dbReference>
<dbReference type="Proteomes" id="UP000007305">
    <property type="component" value="Chromosome 8"/>
</dbReference>
<reference evidence="1" key="2">
    <citation type="submission" date="2019-07" db="EMBL/GenBank/DDBJ databases">
        <authorList>
            <person name="Seetharam A."/>
            <person name="Woodhouse M."/>
            <person name="Cannon E."/>
        </authorList>
    </citation>
    <scope>NUCLEOTIDE SEQUENCE [LARGE SCALE GENOMIC DNA]</scope>
    <source>
        <strain evidence="1">cv. B73</strain>
    </source>
</reference>
<dbReference type="InParanoid" id="A0A804QZG1"/>
<dbReference type="AlphaFoldDB" id="A0A804QZG1"/>
<dbReference type="RefSeq" id="XP_008657230.1">
    <property type="nucleotide sequence ID" value="XM_008659008.4"/>
</dbReference>